<proteinExistence type="predicted"/>
<feature type="region of interest" description="Disordered" evidence="1">
    <location>
        <begin position="307"/>
        <end position="326"/>
    </location>
</feature>
<dbReference type="AlphaFoldDB" id="A0AAQ3WMJ4"/>
<feature type="region of interest" description="Disordered" evidence="1">
    <location>
        <begin position="382"/>
        <end position="437"/>
    </location>
</feature>
<evidence type="ECO:0000256" key="1">
    <source>
        <dbReference type="SAM" id="MobiDB-lite"/>
    </source>
</evidence>
<dbReference type="Proteomes" id="UP001341281">
    <property type="component" value="Chromosome 03"/>
</dbReference>
<keyword evidence="3" id="KW-1185">Reference proteome</keyword>
<gene>
    <name evidence="2" type="ORF">U9M48_015925</name>
</gene>
<accession>A0AAQ3WMJ4</accession>
<evidence type="ECO:0000313" key="3">
    <source>
        <dbReference type="Proteomes" id="UP001341281"/>
    </source>
</evidence>
<feature type="compositionally biased region" description="Basic and acidic residues" evidence="1">
    <location>
        <begin position="382"/>
        <end position="394"/>
    </location>
</feature>
<feature type="compositionally biased region" description="Basic and acidic residues" evidence="1">
    <location>
        <begin position="228"/>
        <end position="237"/>
    </location>
</feature>
<reference evidence="2 3" key="1">
    <citation type="submission" date="2024-02" db="EMBL/GenBank/DDBJ databases">
        <title>High-quality chromosome-scale genome assembly of Pensacola bahiagrass (Paspalum notatum Flugge var. saurae).</title>
        <authorList>
            <person name="Vega J.M."/>
            <person name="Podio M."/>
            <person name="Orjuela J."/>
            <person name="Siena L.A."/>
            <person name="Pessino S.C."/>
            <person name="Combes M.C."/>
            <person name="Mariac C."/>
            <person name="Albertini E."/>
            <person name="Pupilli F."/>
            <person name="Ortiz J.P.A."/>
            <person name="Leblanc O."/>
        </authorList>
    </citation>
    <scope>NUCLEOTIDE SEQUENCE [LARGE SCALE GENOMIC DNA]</scope>
    <source>
        <strain evidence="2">R1</strain>
        <tissue evidence="2">Leaf</tissue>
    </source>
</reference>
<feature type="compositionally biased region" description="Polar residues" evidence="1">
    <location>
        <begin position="131"/>
        <end position="141"/>
    </location>
</feature>
<name>A0AAQ3WMJ4_PASNO</name>
<dbReference type="EMBL" id="CP144747">
    <property type="protein sequence ID" value="WVZ66741.1"/>
    <property type="molecule type" value="Genomic_DNA"/>
</dbReference>
<feature type="compositionally biased region" description="Basic residues" evidence="1">
    <location>
        <begin position="253"/>
        <end position="273"/>
    </location>
</feature>
<sequence>MANIVYSTRPDLALAAARDAISWTNLSRLSRDDPPGATAALAFSFHSAALLLAAAPLPSSAAMSSLTAASTWARPTSRGISSPTPHSTHAYRALVTCSEKKGQQRSGTPARRLSRVEFQPQWLRKPPVAGCSSTASWSHHPTVSPRAPTASANPSGSAHPDPAAPPSRTMSGRTTHRNGHPEAASPHANSSICSLVTTVMLPKLTYTTDAAPNPLPSSHAAHRSSSLHRLDVSDGRYDGGYTSGPSGPTVKVLGRRARVASRARRSRSSKVLRRMPSATGASSSHCLMMMVSMVSSGSVVRMNVGRSRRRAPGSMPPIQSTGVSRHVAPHDELIKVEVRHEAAGAVREEEVRRQAHLLGDVHGIPHGAVGDDAADRRDAVRAVQPLHERPDGGRSRPARGLAERPDVLRGIQAGRREAVGDGLEPEALGAGDVEGAGAPRAEEPAVVVLGVDEGDVEAARVQRLGQLQERVHVALRRVGDQQRVRLGRLRQRRRRHMRLRALSSSGCFWSGCGEDGRKTI</sequence>
<organism evidence="2 3">
    <name type="scientific">Paspalum notatum var. saurae</name>
    <dbReference type="NCBI Taxonomy" id="547442"/>
    <lineage>
        <taxon>Eukaryota</taxon>
        <taxon>Viridiplantae</taxon>
        <taxon>Streptophyta</taxon>
        <taxon>Embryophyta</taxon>
        <taxon>Tracheophyta</taxon>
        <taxon>Spermatophyta</taxon>
        <taxon>Magnoliopsida</taxon>
        <taxon>Liliopsida</taxon>
        <taxon>Poales</taxon>
        <taxon>Poaceae</taxon>
        <taxon>PACMAD clade</taxon>
        <taxon>Panicoideae</taxon>
        <taxon>Andropogonodae</taxon>
        <taxon>Paspaleae</taxon>
        <taxon>Paspalinae</taxon>
        <taxon>Paspalum</taxon>
    </lineage>
</organism>
<feature type="region of interest" description="Disordered" evidence="1">
    <location>
        <begin position="209"/>
        <end position="283"/>
    </location>
</feature>
<protein>
    <submittedName>
        <fullName evidence="2">Uncharacterized protein</fullName>
    </submittedName>
</protein>
<feature type="region of interest" description="Disordered" evidence="1">
    <location>
        <begin position="97"/>
        <end position="189"/>
    </location>
</feature>
<evidence type="ECO:0000313" key="2">
    <source>
        <dbReference type="EMBL" id="WVZ66741.1"/>
    </source>
</evidence>